<accession>A0AAV1DQJ7</accession>
<dbReference type="SUPFAM" id="SSF52151">
    <property type="entry name" value="FabD/lysophospholipase-like"/>
    <property type="match status" value="1"/>
</dbReference>
<proteinExistence type="inferred from homology"/>
<evidence type="ECO:0000256" key="5">
    <source>
        <dbReference type="ARBA" id="ARBA00023098"/>
    </source>
</evidence>
<keyword evidence="11" id="KW-1185">Reference proteome</keyword>
<evidence type="ECO:0000313" key="10">
    <source>
        <dbReference type="EMBL" id="CAI9110150.1"/>
    </source>
</evidence>
<dbReference type="EMBL" id="OX459123">
    <property type="protein sequence ID" value="CAI9110150.1"/>
    <property type="molecule type" value="Genomic_DNA"/>
</dbReference>
<dbReference type="GO" id="GO:0004620">
    <property type="term" value="F:phospholipase activity"/>
    <property type="evidence" value="ECO:0007669"/>
    <property type="project" value="TreeGrafter"/>
</dbReference>
<gene>
    <name evidence="10" type="ORF">OLC1_LOCUS17873</name>
</gene>
<evidence type="ECO:0000256" key="1">
    <source>
        <dbReference type="ARBA" id="ARBA00010240"/>
    </source>
</evidence>
<feature type="region of interest" description="Disordered" evidence="8">
    <location>
        <begin position="24"/>
        <end position="43"/>
    </location>
</feature>
<keyword evidence="5 6" id="KW-0443">Lipid metabolism</keyword>
<dbReference type="AlphaFoldDB" id="A0AAV1DQJ7"/>
<dbReference type="GO" id="GO:0006952">
    <property type="term" value="P:defense response"/>
    <property type="evidence" value="ECO:0007669"/>
    <property type="project" value="UniProtKB-KW"/>
</dbReference>
<dbReference type="PANTHER" id="PTHR32176:SF92">
    <property type="entry name" value="XYLOSE ISOMERASE"/>
    <property type="match status" value="1"/>
</dbReference>
<evidence type="ECO:0000256" key="8">
    <source>
        <dbReference type="SAM" id="MobiDB-lite"/>
    </source>
</evidence>
<organism evidence="10 11">
    <name type="scientific">Oldenlandia corymbosa var. corymbosa</name>
    <dbReference type="NCBI Taxonomy" id="529605"/>
    <lineage>
        <taxon>Eukaryota</taxon>
        <taxon>Viridiplantae</taxon>
        <taxon>Streptophyta</taxon>
        <taxon>Embryophyta</taxon>
        <taxon>Tracheophyta</taxon>
        <taxon>Spermatophyta</taxon>
        <taxon>Magnoliopsida</taxon>
        <taxon>eudicotyledons</taxon>
        <taxon>Gunneridae</taxon>
        <taxon>Pentapetalae</taxon>
        <taxon>asterids</taxon>
        <taxon>lamiids</taxon>
        <taxon>Gentianales</taxon>
        <taxon>Rubiaceae</taxon>
        <taxon>Rubioideae</taxon>
        <taxon>Spermacoceae</taxon>
        <taxon>Hedyotis-Oldenlandia complex</taxon>
        <taxon>Oldenlandia</taxon>
    </lineage>
</organism>
<feature type="short sequence motif" description="DGA/G" evidence="6">
    <location>
        <begin position="249"/>
        <end position="251"/>
    </location>
</feature>
<dbReference type="PROSITE" id="PS51635">
    <property type="entry name" value="PNPLA"/>
    <property type="match status" value="1"/>
</dbReference>
<dbReference type="InterPro" id="IPR016035">
    <property type="entry name" value="Acyl_Trfase/lysoPLipase"/>
</dbReference>
<comment type="similarity">
    <text evidence="1 7">Belongs to the patatin family.</text>
</comment>
<evidence type="ECO:0000256" key="4">
    <source>
        <dbReference type="ARBA" id="ARBA00022963"/>
    </source>
</evidence>
<dbReference type="Proteomes" id="UP001161247">
    <property type="component" value="Chromosome 6"/>
</dbReference>
<comment type="function">
    <text evidence="7">Lipolytic acyl hydrolase (LAH).</text>
</comment>
<sequence length="439" mass="47427">MVPTCLIIDRVSSFWDESNLKNNGKSTSISCGKDSSSGGDLGNNLPPNTGNLITILAIDGGGIRGIIPGVILECLEGFLQQLDGPDARLVDYFDTIAGTSTGGLVTAMLTAPNENQRPLYAAKDIVPFYLRESPKIFPQPGGPFAGMVNRFKVVVGPNYNGKYLQSLIRGILKSTKLHQTLTSVVIPTFDIRNLQPVIFSSYEVTDHPALDAPLADICISTSAAPTLLPAYYFKNKDENGNEIEFNLVDGGVAATNPTLVAIGEVTKQLIKEDPNFYPIKPLDDRFLVISIGTGSARNDHKFTSAKAAKWGLFGWLYDGGSTPLLTAFSQASADMVDLHNARVFQALQSENNYLRIQDATLTGTLTSATAATKENLDNLVKVGQSLLDKPVTRVNLATGEYEPVPNGGTNREALKRFAKILSDERKLRESRRGQAQSSS</sequence>
<feature type="short sequence motif" description="GXGXXG" evidence="6">
    <location>
        <begin position="60"/>
        <end position="65"/>
    </location>
</feature>
<keyword evidence="2 6" id="KW-0378">Hydrolase</keyword>
<dbReference type="Pfam" id="PF01734">
    <property type="entry name" value="Patatin"/>
    <property type="match status" value="1"/>
</dbReference>
<evidence type="ECO:0000256" key="3">
    <source>
        <dbReference type="ARBA" id="ARBA00022821"/>
    </source>
</evidence>
<feature type="compositionally biased region" description="Polar residues" evidence="8">
    <location>
        <begin position="24"/>
        <end position="37"/>
    </location>
</feature>
<dbReference type="GO" id="GO:0016042">
    <property type="term" value="P:lipid catabolic process"/>
    <property type="evidence" value="ECO:0007669"/>
    <property type="project" value="UniProtKB-UniRule"/>
</dbReference>
<keyword evidence="3" id="KW-0611">Plant defense</keyword>
<evidence type="ECO:0000256" key="6">
    <source>
        <dbReference type="PROSITE-ProRule" id="PRU01161"/>
    </source>
</evidence>
<dbReference type="PANTHER" id="PTHR32176">
    <property type="entry name" value="XYLOSE ISOMERASE"/>
    <property type="match status" value="1"/>
</dbReference>
<feature type="active site" description="Nucleophile" evidence="6">
    <location>
        <position position="100"/>
    </location>
</feature>
<dbReference type="Gene3D" id="3.40.1090.10">
    <property type="entry name" value="Cytosolic phospholipase A2 catalytic domain"/>
    <property type="match status" value="1"/>
</dbReference>
<protein>
    <recommendedName>
        <fullName evidence="7">Patatin</fullName>
        <ecNumber evidence="7">3.1.1.-</ecNumber>
    </recommendedName>
</protein>
<keyword evidence="4 6" id="KW-0442">Lipid degradation</keyword>
<dbReference type="EC" id="3.1.1.-" evidence="7"/>
<dbReference type="FunFam" id="3.40.1090.10:FF:000005">
    <property type="entry name" value="Patatin"/>
    <property type="match status" value="1"/>
</dbReference>
<evidence type="ECO:0000256" key="2">
    <source>
        <dbReference type="ARBA" id="ARBA00022801"/>
    </source>
</evidence>
<comment type="domain">
    <text evidence="7">The nitrogen atoms of the two glycine residues in the GGXR motif define the oxyanion hole, and stabilize the oxyanion that forms during the nucleophilic attack by the catalytic serine during substrate cleavage.</text>
</comment>
<reference evidence="10" key="1">
    <citation type="submission" date="2023-03" db="EMBL/GenBank/DDBJ databases">
        <authorList>
            <person name="Julca I."/>
        </authorList>
    </citation>
    <scope>NUCLEOTIDE SEQUENCE</scope>
</reference>
<evidence type="ECO:0000313" key="11">
    <source>
        <dbReference type="Proteomes" id="UP001161247"/>
    </source>
</evidence>
<name>A0AAV1DQJ7_OLDCO</name>
<evidence type="ECO:0000256" key="7">
    <source>
        <dbReference type="RuleBase" id="RU361262"/>
    </source>
</evidence>
<evidence type="ECO:0000259" key="9">
    <source>
        <dbReference type="PROSITE" id="PS51635"/>
    </source>
</evidence>
<feature type="short sequence motif" description="GXSXG" evidence="6">
    <location>
        <begin position="98"/>
        <end position="102"/>
    </location>
</feature>
<dbReference type="GO" id="GO:0047372">
    <property type="term" value="F:monoacylglycerol lipase activity"/>
    <property type="evidence" value="ECO:0007669"/>
    <property type="project" value="TreeGrafter"/>
</dbReference>
<dbReference type="InterPro" id="IPR002641">
    <property type="entry name" value="PNPLA_dom"/>
</dbReference>
<feature type="domain" description="PNPLA" evidence="9">
    <location>
        <begin position="56"/>
        <end position="262"/>
    </location>
</feature>
<feature type="active site" description="Proton acceptor" evidence="6">
    <location>
        <position position="249"/>
    </location>
</feature>